<dbReference type="GO" id="GO:0016255">
    <property type="term" value="P:attachment of GPI anchor to protein"/>
    <property type="evidence" value="ECO:0007669"/>
    <property type="project" value="InterPro"/>
</dbReference>
<proteinExistence type="inferred from homology"/>
<evidence type="ECO:0000313" key="10">
    <source>
        <dbReference type="Proteomes" id="UP000094020"/>
    </source>
</evidence>
<keyword evidence="4 7" id="KW-0732">Signal</keyword>
<feature type="active site" evidence="5">
    <location>
        <position position="162"/>
    </location>
</feature>
<evidence type="ECO:0000313" key="9">
    <source>
        <dbReference type="EMBL" id="WWC73204.1"/>
    </source>
</evidence>
<dbReference type="Proteomes" id="UP000094020">
    <property type="component" value="Chromosome 10"/>
</dbReference>
<dbReference type="STRING" id="1296096.A0A1B9HYZ2"/>
<feature type="transmembrane region" description="Helical" evidence="6">
    <location>
        <begin position="372"/>
        <end position="389"/>
    </location>
</feature>
<evidence type="ECO:0000256" key="2">
    <source>
        <dbReference type="ARBA" id="ARBA00009941"/>
    </source>
</evidence>
<feature type="active site" description="Nucleophile" evidence="5">
    <location>
        <position position="204"/>
    </location>
</feature>
<gene>
    <name evidence="8" type="ORF">I206_05284</name>
    <name evidence="9" type="ORF">I206_107170</name>
</gene>
<keyword evidence="6" id="KW-0472">Membrane</keyword>
<organism evidence="8">
    <name type="scientific">Kwoniella pini CBS 10737</name>
    <dbReference type="NCBI Taxonomy" id="1296096"/>
    <lineage>
        <taxon>Eukaryota</taxon>
        <taxon>Fungi</taxon>
        <taxon>Dikarya</taxon>
        <taxon>Basidiomycota</taxon>
        <taxon>Agaricomycotina</taxon>
        <taxon>Tremellomycetes</taxon>
        <taxon>Tremellales</taxon>
        <taxon>Cryptococcaceae</taxon>
        <taxon>Kwoniella</taxon>
    </lineage>
</organism>
<keyword evidence="6" id="KW-1133">Transmembrane helix</keyword>
<keyword evidence="6" id="KW-0812">Transmembrane</keyword>
<reference evidence="8" key="1">
    <citation type="submission" date="2013-07" db="EMBL/GenBank/DDBJ databases">
        <title>The Genome Sequence of Cryptococcus pinus CBS10737.</title>
        <authorList>
            <consortium name="The Broad Institute Genome Sequencing Platform"/>
            <person name="Cuomo C."/>
            <person name="Litvintseva A."/>
            <person name="Chen Y."/>
            <person name="Heitman J."/>
            <person name="Sun S."/>
            <person name="Springer D."/>
            <person name="Dromer F."/>
            <person name="Young S.K."/>
            <person name="Zeng Q."/>
            <person name="Gargeya S."/>
            <person name="Fitzgerald M."/>
            <person name="Abouelleil A."/>
            <person name="Alvarado L."/>
            <person name="Berlin A.M."/>
            <person name="Chapman S.B."/>
            <person name="Dewar J."/>
            <person name="Goldberg J."/>
            <person name="Griggs A."/>
            <person name="Gujja S."/>
            <person name="Hansen M."/>
            <person name="Howarth C."/>
            <person name="Imamovic A."/>
            <person name="Larimer J."/>
            <person name="McCowan C."/>
            <person name="Murphy C."/>
            <person name="Pearson M."/>
            <person name="Priest M."/>
            <person name="Roberts A."/>
            <person name="Saif S."/>
            <person name="Shea T."/>
            <person name="Sykes S."/>
            <person name="Wortman J."/>
            <person name="Nusbaum C."/>
            <person name="Birren B."/>
        </authorList>
    </citation>
    <scope>NUCLEOTIDE SEQUENCE [LARGE SCALE GENOMIC DNA]</scope>
    <source>
        <strain evidence="8">CBS 10737</strain>
    </source>
</reference>
<dbReference type="Gene3D" id="3.40.50.1460">
    <property type="match status" value="1"/>
</dbReference>
<dbReference type="PANTHER" id="PTHR48067">
    <property type="entry name" value="GPI-ANCHOR TRANSAMIDASE"/>
    <property type="match status" value="1"/>
</dbReference>
<evidence type="ECO:0000256" key="4">
    <source>
        <dbReference type="ARBA" id="ARBA00022729"/>
    </source>
</evidence>
<reference evidence="9" key="4">
    <citation type="submission" date="2024-02" db="EMBL/GenBank/DDBJ databases">
        <title>Comparative genomics of Cryptococcus and Kwoniella reveals pathogenesis evolution and contrasting modes of karyotype evolution via chromosome fusion or intercentromeric recombination.</title>
        <authorList>
            <person name="Coelho M.A."/>
            <person name="David-Palma M."/>
            <person name="Shea T."/>
            <person name="Bowers K."/>
            <person name="McGinley-Smith S."/>
            <person name="Mohammad A.W."/>
            <person name="Gnirke A."/>
            <person name="Yurkov A.M."/>
            <person name="Nowrousian M."/>
            <person name="Sun S."/>
            <person name="Cuomo C.A."/>
            <person name="Heitman J."/>
        </authorList>
    </citation>
    <scope>NUCLEOTIDE SEQUENCE</scope>
    <source>
        <strain evidence="9">CBS 10737</strain>
    </source>
</reference>
<reference evidence="9" key="2">
    <citation type="submission" date="2013-07" db="EMBL/GenBank/DDBJ databases">
        <authorList>
            <consortium name="The Broad Institute Genome Sequencing Platform"/>
            <person name="Cuomo C."/>
            <person name="Litvintseva A."/>
            <person name="Chen Y."/>
            <person name="Heitman J."/>
            <person name="Sun S."/>
            <person name="Springer D."/>
            <person name="Dromer F."/>
            <person name="Young S.K."/>
            <person name="Zeng Q."/>
            <person name="Gargeya S."/>
            <person name="Fitzgerald M."/>
            <person name="Abouelleil A."/>
            <person name="Alvarado L."/>
            <person name="Berlin A.M."/>
            <person name="Chapman S.B."/>
            <person name="Dewar J."/>
            <person name="Goldberg J."/>
            <person name="Griggs A."/>
            <person name="Gujja S."/>
            <person name="Hansen M."/>
            <person name="Howarth C."/>
            <person name="Imamovic A."/>
            <person name="Larimer J."/>
            <person name="McCowan C."/>
            <person name="Murphy C."/>
            <person name="Pearson M."/>
            <person name="Priest M."/>
            <person name="Roberts A."/>
            <person name="Saif S."/>
            <person name="Shea T."/>
            <person name="Sykes S."/>
            <person name="Wortman J."/>
            <person name="Nusbaum C."/>
            <person name="Birren B."/>
        </authorList>
    </citation>
    <scope>NUCLEOTIDE SEQUENCE</scope>
    <source>
        <strain evidence="9">CBS 10737</strain>
    </source>
</reference>
<dbReference type="PIRSF" id="PIRSF019663">
    <property type="entry name" value="Legumain"/>
    <property type="match status" value="1"/>
</dbReference>
<dbReference type="GO" id="GO:0042765">
    <property type="term" value="C:GPI-anchor transamidase complex"/>
    <property type="evidence" value="ECO:0007669"/>
    <property type="project" value="InterPro"/>
</dbReference>
<dbReference type="RefSeq" id="XP_019009724.1">
    <property type="nucleotide sequence ID" value="XM_019157006.1"/>
</dbReference>
<dbReference type="GO" id="GO:0006506">
    <property type="term" value="P:GPI anchor biosynthetic process"/>
    <property type="evidence" value="ECO:0007669"/>
    <property type="project" value="UniProtKB-UniPathway"/>
</dbReference>
<dbReference type="OrthoDB" id="192611at2759"/>
<dbReference type="InterPro" id="IPR028361">
    <property type="entry name" value="GPI_transamidase"/>
</dbReference>
<dbReference type="FunFam" id="3.40.50.1460:FF:000016">
    <property type="entry name" value="GPI-anchor transamidase, putative"/>
    <property type="match status" value="1"/>
</dbReference>
<dbReference type="GO" id="GO:0006508">
    <property type="term" value="P:proteolysis"/>
    <property type="evidence" value="ECO:0007669"/>
    <property type="project" value="InterPro"/>
</dbReference>
<evidence type="ECO:0000313" key="8">
    <source>
        <dbReference type="EMBL" id="OCF48505.1"/>
    </source>
</evidence>
<dbReference type="PIRSF" id="PIRSF500138">
    <property type="entry name" value="GPI8"/>
    <property type="match status" value="1"/>
</dbReference>
<name>A0A1B9HYZ2_9TREE</name>
<keyword evidence="10" id="KW-1185">Reference proteome</keyword>
<keyword evidence="3" id="KW-0337">GPI-anchor biosynthesis</keyword>
<evidence type="ECO:0000256" key="7">
    <source>
        <dbReference type="SAM" id="SignalP"/>
    </source>
</evidence>
<feature type="signal peptide" evidence="7">
    <location>
        <begin position="1"/>
        <end position="21"/>
    </location>
</feature>
<dbReference type="EMBL" id="CP144528">
    <property type="protein sequence ID" value="WWC73204.1"/>
    <property type="molecule type" value="Genomic_DNA"/>
</dbReference>
<evidence type="ECO:0000256" key="3">
    <source>
        <dbReference type="ARBA" id="ARBA00022502"/>
    </source>
</evidence>
<accession>A0A1B9HYZ2</accession>
<protein>
    <submittedName>
        <fullName evidence="8">Phosphatidylinositol glycan, class K</fullName>
    </submittedName>
</protein>
<dbReference type="PRINTS" id="PR00776">
    <property type="entry name" value="HEMOGLOBNASE"/>
</dbReference>
<dbReference type="KEGG" id="kpin:30173653"/>
<dbReference type="InterPro" id="IPR001096">
    <property type="entry name" value="Peptidase_C13"/>
</dbReference>
<reference evidence="8" key="3">
    <citation type="submission" date="2016-07" db="EMBL/GenBank/DDBJ databases">
        <title>Evolution of pathogenesis and genome organization in the Tremellales.</title>
        <authorList>
            <person name="Cuomo C."/>
            <person name="Litvintseva A."/>
            <person name="Heitman J."/>
            <person name="Chen Y."/>
            <person name="Sun S."/>
            <person name="Springer D."/>
            <person name="Dromer F."/>
            <person name="Young S."/>
            <person name="Zeng Q."/>
            <person name="Chapman S."/>
            <person name="Gujja S."/>
            <person name="Saif S."/>
            <person name="Birren B."/>
        </authorList>
    </citation>
    <scope>NUCLEOTIDE SEQUENCE</scope>
    <source>
        <strain evidence="8">CBS 10737</strain>
    </source>
</reference>
<dbReference type="GeneID" id="30173653"/>
<evidence type="ECO:0000256" key="5">
    <source>
        <dbReference type="PIRSR" id="PIRSR019663-1"/>
    </source>
</evidence>
<dbReference type="AlphaFoldDB" id="A0A1B9HYZ2"/>
<comment type="similarity">
    <text evidence="2">Belongs to the peptidase C13 family.</text>
</comment>
<dbReference type="EMBL" id="KI894013">
    <property type="protein sequence ID" value="OCF48505.1"/>
    <property type="molecule type" value="Genomic_DNA"/>
</dbReference>
<sequence>MIFRYFYVISAILLAIPLCIANKQLDSQVTDLFSNTTTSHTNNWAVLVCSSRYWFNYRHMANTLAMYRTLKRLGLPDSNIILMLSDDVACNPRNAFPATVYANAGRQMDLYGEGIEVDYRGYEVTVESFLRLLTGRHDSSVPRSKRLLSDASSNVFIYMTGHGGNEFLKFQDNEEVSAYDVADAVEQMWEKRRYNKLLFTIDTCQANTMYSKFYSPEIISTGSSSLGENSYSHHNDLDIGVAVIDSFTHYILQYLETLGKASQATLKEFFAIYDPVKIQSHPGISTALSSVSPEDILVTDFFGAVAKVEPSEKDSELSLFSQAANDWEKSIKSPLEPKLLNKKFLEQKESLESLRLAWKKPLESSQLDTKRLIRTLTGIGGIVLFFYVMHAKGRSKTD</sequence>
<dbReference type="PANTHER" id="PTHR48067:SF1">
    <property type="entry name" value="GPI-ANCHOR TRANSAMIDASE"/>
    <property type="match status" value="1"/>
</dbReference>
<comment type="pathway">
    <text evidence="1">Glycolipid biosynthesis; glycosylphosphatidylinositol-anchor biosynthesis.</text>
</comment>
<feature type="chain" id="PRO_5027769442" evidence="7">
    <location>
        <begin position="22"/>
        <end position="398"/>
    </location>
</feature>
<evidence type="ECO:0000256" key="1">
    <source>
        <dbReference type="ARBA" id="ARBA00004687"/>
    </source>
</evidence>
<evidence type="ECO:0000256" key="6">
    <source>
        <dbReference type="SAM" id="Phobius"/>
    </source>
</evidence>
<dbReference type="GO" id="GO:0003923">
    <property type="term" value="F:GPI-anchor transamidase activity"/>
    <property type="evidence" value="ECO:0007669"/>
    <property type="project" value="InterPro"/>
</dbReference>
<dbReference type="UniPathway" id="UPA00196"/>
<dbReference type="Pfam" id="PF01650">
    <property type="entry name" value="Peptidase_C13"/>
    <property type="match status" value="1"/>
</dbReference>